<dbReference type="EMBL" id="CM031832">
    <property type="protein sequence ID" value="KAG6701108.1"/>
    <property type="molecule type" value="Genomic_DNA"/>
</dbReference>
<feature type="transmembrane region" description="Helical" evidence="1">
    <location>
        <begin position="7"/>
        <end position="30"/>
    </location>
</feature>
<gene>
    <name evidence="2" type="ORF">I3842_08G148600</name>
</gene>
<reference evidence="2" key="1">
    <citation type="submission" date="2021-01" db="EMBL/GenBank/DDBJ databases">
        <authorList>
            <person name="Lovell J.T."/>
            <person name="Bentley N."/>
            <person name="Bhattarai G."/>
            <person name="Jenkins J.W."/>
            <person name="Sreedasyam A."/>
            <person name="Alarcon Y."/>
            <person name="Bock C."/>
            <person name="Boston L."/>
            <person name="Carlson J."/>
            <person name="Cervantes K."/>
            <person name="Clermont K."/>
            <person name="Krom N."/>
            <person name="Kubenka K."/>
            <person name="Mamidi S."/>
            <person name="Mattison C."/>
            <person name="Monteros M."/>
            <person name="Pisani C."/>
            <person name="Plott C."/>
            <person name="Rajasekar S."/>
            <person name="Rhein H.S."/>
            <person name="Rohla C."/>
            <person name="Song M."/>
            <person name="Hilaire R.S."/>
            <person name="Shu S."/>
            <person name="Wells L."/>
            <person name="Wang X."/>
            <person name="Webber J."/>
            <person name="Heerema R.J."/>
            <person name="Klein P."/>
            <person name="Conner P."/>
            <person name="Grauke L."/>
            <person name="Grimwood J."/>
            <person name="Schmutz J."/>
            <person name="Randall J.J."/>
        </authorList>
    </citation>
    <scope>NUCLEOTIDE SEQUENCE</scope>
    <source>
        <tissue evidence="2">Leaf</tissue>
    </source>
</reference>
<keyword evidence="1" id="KW-0812">Transmembrane</keyword>
<evidence type="ECO:0000256" key="1">
    <source>
        <dbReference type="SAM" id="Phobius"/>
    </source>
</evidence>
<dbReference type="AlphaFoldDB" id="A0A922JBR9"/>
<comment type="caution">
    <text evidence="2">The sequence shown here is derived from an EMBL/GenBank/DDBJ whole genome shotgun (WGS) entry which is preliminary data.</text>
</comment>
<sequence>MFCGSDYLVSLFFFFLFLFFSSVLILFNFLQIPVNKVQTYGDLRNVLMKRIFLSTLHFRINTRYKSSNPPFTSVELDHSDSGREGCTVTTLTVTAEPKNWQSAIRVAVQEVQYFY</sequence>
<evidence type="ECO:0000313" key="3">
    <source>
        <dbReference type="Proteomes" id="UP000811246"/>
    </source>
</evidence>
<organism evidence="2 3">
    <name type="scientific">Carya illinoinensis</name>
    <name type="common">Pecan</name>
    <dbReference type="NCBI Taxonomy" id="32201"/>
    <lineage>
        <taxon>Eukaryota</taxon>
        <taxon>Viridiplantae</taxon>
        <taxon>Streptophyta</taxon>
        <taxon>Embryophyta</taxon>
        <taxon>Tracheophyta</taxon>
        <taxon>Spermatophyta</taxon>
        <taxon>Magnoliopsida</taxon>
        <taxon>eudicotyledons</taxon>
        <taxon>Gunneridae</taxon>
        <taxon>Pentapetalae</taxon>
        <taxon>rosids</taxon>
        <taxon>fabids</taxon>
        <taxon>Fagales</taxon>
        <taxon>Juglandaceae</taxon>
        <taxon>Carya</taxon>
    </lineage>
</organism>
<evidence type="ECO:0000313" key="2">
    <source>
        <dbReference type="EMBL" id="KAG6701108.1"/>
    </source>
</evidence>
<accession>A0A922JBR9</accession>
<dbReference type="Proteomes" id="UP000811246">
    <property type="component" value="Chromosome 8"/>
</dbReference>
<keyword evidence="1" id="KW-1133">Transmembrane helix</keyword>
<protein>
    <submittedName>
        <fullName evidence="2">Uncharacterized protein</fullName>
    </submittedName>
</protein>
<name>A0A922JBR9_CARIL</name>
<proteinExistence type="predicted"/>
<keyword evidence="1" id="KW-0472">Membrane</keyword>